<dbReference type="EMBL" id="BRZM01000152">
    <property type="protein sequence ID" value="GLD68806.1"/>
    <property type="molecule type" value="Genomic_DNA"/>
</dbReference>
<evidence type="ECO:0000313" key="2">
    <source>
        <dbReference type="EMBL" id="GLD68806.1"/>
    </source>
</evidence>
<reference evidence="2" key="1">
    <citation type="submission" date="2022-08" db="EMBL/GenBank/DDBJ databases">
        <title>Genome sequencing of akame (Lates japonicus).</title>
        <authorList>
            <person name="Hashiguchi Y."/>
            <person name="Takahashi H."/>
        </authorList>
    </citation>
    <scope>NUCLEOTIDE SEQUENCE</scope>
    <source>
        <strain evidence="2">Kochi</strain>
    </source>
</reference>
<dbReference type="GO" id="GO:0000428">
    <property type="term" value="C:DNA-directed RNA polymerase complex"/>
    <property type="evidence" value="ECO:0007669"/>
    <property type="project" value="UniProtKB-KW"/>
</dbReference>
<evidence type="ECO:0000256" key="1">
    <source>
        <dbReference type="SAM" id="MobiDB-lite"/>
    </source>
</evidence>
<organism evidence="2 3">
    <name type="scientific">Lates japonicus</name>
    <name type="common">Japanese lates</name>
    <dbReference type="NCBI Taxonomy" id="270547"/>
    <lineage>
        <taxon>Eukaryota</taxon>
        <taxon>Metazoa</taxon>
        <taxon>Chordata</taxon>
        <taxon>Craniata</taxon>
        <taxon>Vertebrata</taxon>
        <taxon>Euteleostomi</taxon>
        <taxon>Actinopterygii</taxon>
        <taxon>Neopterygii</taxon>
        <taxon>Teleostei</taxon>
        <taxon>Neoteleostei</taxon>
        <taxon>Acanthomorphata</taxon>
        <taxon>Carangaria</taxon>
        <taxon>Carangaria incertae sedis</taxon>
        <taxon>Centropomidae</taxon>
        <taxon>Lates</taxon>
    </lineage>
</organism>
<sequence>MPTRPHWSAHESRPVDQRGWGMTKHFPTVEFPPYFDEKGLVRQQLDLLDEFIQMSVQRIVETPTIDLQVEAQHTLREEEPVERSATLFWDGSGI</sequence>
<keyword evidence="2" id="KW-0240">DNA-directed RNA polymerase</keyword>
<accession>A0AAD3RHU3</accession>
<comment type="caution">
    <text evidence="2">The sequence shown here is derived from an EMBL/GenBank/DDBJ whole genome shotgun (WGS) entry which is preliminary data.</text>
</comment>
<feature type="region of interest" description="Disordered" evidence="1">
    <location>
        <begin position="1"/>
        <end position="22"/>
    </location>
</feature>
<evidence type="ECO:0000313" key="3">
    <source>
        <dbReference type="Proteomes" id="UP001279410"/>
    </source>
</evidence>
<dbReference type="Proteomes" id="UP001279410">
    <property type="component" value="Unassembled WGS sequence"/>
</dbReference>
<dbReference type="AlphaFoldDB" id="A0AAD3RHU3"/>
<keyword evidence="2" id="KW-0804">Transcription</keyword>
<keyword evidence="3" id="KW-1185">Reference proteome</keyword>
<protein>
    <submittedName>
        <fullName evidence="2">DNA-directed RNA polymerase II subunit RPB2</fullName>
    </submittedName>
</protein>
<name>A0AAD3RHU3_LATJO</name>
<gene>
    <name evidence="2" type="ORF">AKAME5_002011900</name>
</gene>
<proteinExistence type="predicted"/>